<feature type="active site" description="Proton donor/acceptor" evidence="5">
    <location>
        <position position="500"/>
    </location>
</feature>
<feature type="binding site" evidence="6">
    <location>
        <begin position="394"/>
        <end position="395"/>
    </location>
    <ligand>
        <name>S-adenosyl-L-methionine</name>
        <dbReference type="ChEBI" id="CHEBI:59789"/>
    </ligand>
</feature>
<feature type="domain" description="PRMT5 arginine-N-methyltransferase" evidence="8">
    <location>
        <begin position="359"/>
        <end position="520"/>
    </location>
</feature>
<dbReference type="CDD" id="cd02440">
    <property type="entry name" value="AdoMet_MTases"/>
    <property type="match status" value="1"/>
</dbReference>
<dbReference type="Proteomes" id="UP000284706">
    <property type="component" value="Unassembled WGS sequence"/>
</dbReference>
<dbReference type="Gene3D" id="3.20.20.150">
    <property type="entry name" value="Divalent-metal-dependent TIM barrel enzymes"/>
    <property type="match status" value="1"/>
</dbReference>
<comment type="similarity">
    <text evidence="4">Belongs to the class I-like SAM-binding methyltransferase superfamily.</text>
</comment>
<dbReference type="Gene3D" id="2.70.160.11">
    <property type="entry name" value="Hnrnp arginine n-methyltransferase1"/>
    <property type="match status" value="1"/>
</dbReference>
<feature type="binding site" evidence="6">
    <location>
        <position position="385"/>
    </location>
    <ligand>
        <name>S-adenosyl-L-methionine</name>
        <dbReference type="ChEBI" id="CHEBI:59789"/>
    </ligand>
</feature>
<evidence type="ECO:0000259" key="10">
    <source>
        <dbReference type="Pfam" id="PF17286"/>
    </source>
</evidence>
<dbReference type="InterPro" id="IPR029063">
    <property type="entry name" value="SAM-dependent_MTases_sf"/>
</dbReference>
<dbReference type="AlphaFoldDB" id="A0A409WDB5"/>
<comment type="caution">
    <text evidence="11">The sequence shown here is derived from an EMBL/GenBank/DDBJ whole genome shotgun (WGS) entry which is preliminary data.</text>
</comment>
<accession>A0A409WDB5</accession>
<dbReference type="InterPro" id="IPR025799">
    <property type="entry name" value="Arg_MeTrfase"/>
</dbReference>
<feature type="domain" description="PRMT5 oligomerisation" evidence="10">
    <location>
        <begin position="523"/>
        <end position="782"/>
    </location>
</feature>
<feature type="binding site" evidence="6">
    <location>
        <begin position="475"/>
        <end position="476"/>
    </location>
    <ligand>
        <name>S-adenosyl-L-methionine</name>
        <dbReference type="ChEBI" id="CHEBI:59789"/>
    </ligand>
</feature>
<reference evidence="11 12" key="1">
    <citation type="journal article" date="2018" name="Evol. Lett.">
        <title>Horizontal gene cluster transfer increased hallucinogenic mushroom diversity.</title>
        <authorList>
            <person name="Reynolds H.T."/>
            <person name="Vijayakumar V."/>
            <person name="Gluck-Thaler E."/>
            <person name="Korotkin H.B."/>
            <person name="Matheny P.B."/>
            <person name="Slot J.C."/>
        </authorList>
    </citation>
    <scope>NUCLEOTIDE SEQUENCE [LARGE SCALE GENOMIC DNA]</scope>
    <source>
        <strain evidence="11 12">SRW20</strain>
    </source>
</reference>
<dbReference type="GO" id="GO:0005829">
    <property type="term" value="C:cytosol"/>
    <property type="evidence" value="ECO:0007669"/>
    <property type="project" value="TreeGrafter"/>
</dbReference>
<dbReference type="PROSITE" id="PS51678">
    <property type="entry name" value="SAM_MT_PRMT"/>
    <property type="match status" value="1"/>
</dbReference>
<dbReference type="InterPro" id="IPR007857">
    <property type="entry name" value="Arg_MeTrfase_PRMT5"/>
</dbReference>
<evidence type="ECO:0000313" key="12">
    <source>
        <dbReference type="Proteomes" id="UP000284706"/>
    </source>
</evidence>
<name>A0A409WDB5_9AGAR</name>
<dbReference type="PANTHER" id="PTHR10738">
    <property type="entry name" value="PROTEIN ARGININE N-METHYLTRANSFERASE 5"/>
    <property type="match status" value="1"/>
</dbReference>
<dbReference type="OrthoDB" id="1368803at2759"/>
<protein>
    <recommendedName>
        <fullName evidence="4">Protein arginine N-methyltransferase</fullName>
    </recommendedName>
</protein>
<dbReference type="Pfam" id="PF17286">
    <property type="entry name" value="PRMT5_C"/>
    <property type="match status" value="1"/>
</dbReference>
<keyword evidence="1 4" id="KW-0489">Methyltransferase</keyword>
<dbReference type="InterPro" id="IPR035075">
    <property type="entry name" value="PRMT5"/>
</dbReference>
<evidence type="ECO:0000256" key="7">
    <source>
        <dbReference type="PIRSR" id="PIRSR015894-3"/>
    </source>
</evidence>
<evidence type="ECO:0000256" key="2">
    <source>
        <dbReference type="ARBA" id="ARBA00022679"/>
    </source>
</evidence>
<keyword evidence="2 4" id="KW-0808">Transferase</keyword>
<dbReference type="GO" id="GO:0006355">
    <property type="term" value="P:regulation of DNA-templated transcription"/>
    <property type="evidence" value="ECO:0007669"/>
    <property type="project" value="TreeGrafter"/>
</dbReference>
<dbReference type="SUPFAM" id="SSF53335">
    <property type="entry name" value="S-adenosyl-L-methionine-dependent methyltransferases"/>
    <property type="match status" value="1"/>
</dbReference>
<dbReference type="Gene3D" id="3.40.50.150">
    <property type="entry name" value="Vaccinia Virus protein VP39"/>
    <property type="match status" value="1"/>
</dbReference>
<keyword evidence="3 4" id="KW-0949">S-adenosyl-L-methionine</keyword>
<evidence type="ECO:0000259" key="9">
    <source>
        <dbReference type="Pfam" id="PF17285"/>
    </source>
</evidence>
<dbReference type="GO" id="GO:0005634">
    <property type="term" value="C:nucleus"/>
    <property type="evidence" value="ECO:0007669"/>
    <property type="project" value="TreeGrafter"/>
</dbReference>
<keyword evidence="12" id="KW-1185">Reference proteome</keyword>
<dbReference type="GO" id="GO:0016274">
    <property type="term" value="F:protein-arginine N-methyltransferase activity"/>
    <property type="evidence" value="ECO:0007669"/>
    <property type="project" value="InterPro"/>
</dbReference>
<evidence type="ECO:0000256" key="6">
    <source>
        <dbReference type="PIRSR" id="PIRSR015894-2"/>
    </source>
</evidence>
<dbReference type="InterPro" id="IPR035248">
    <property type="entry name" value="PRMT5_C"/>
</dbReference>
<dbReference type="EMBL" id="NHYE01005155">
    <property type="protein sequence ID" value="PPQ76476.1"/>
    <property type="molecule type" value="Genomic_DNA"/>
</dbReference>
<evidence type="ECO:0000256" key="4">
    <source>
        <dbReference type="PIRNR" id="PIRNR015894"/>
    </source>
</evidence>
<dbReference type="Pfam" id="PF17285">
    <property type="entry name" value="PRMT5_TIM"/>
    <property type="match status" value="1"/>
</dbReference>
<proteinExistence type="inferred from homology"/>
<sequence>MEYQNTSAWDPHATISTYLTLDDIAKASKEDYDTAILKLVADSKEKGYKRLCIPLTTEKWKKRWSEMCLLPAENAPGSKEASALAAEAWRLNPGFQRDEVTITRLDEAEGVIAMISEWLELDAPDDWVRHDAEIALQQELAYATYLNIQTVILPAPRNRDHVASYARIVQSCLTKFPYLSISIRLPIYNPSVFQPASPLLSPAPPASPGSTLATTPSVVISESGQSTSTSGGSVNATWEMWDLIRSMCDYNTKLTLTIDLSPALPTTLGVLSKWAAESVRHIFLPSSTFIANMKGYPVLPKPTQHFIRESMIHWPNIILAEVGEGRHSRGGEVAYSQYVRHLEKTSPAVQATKRPGTVENFAQGYQDYLQAPLQPLMDNLPSVTYQVFEQDPVKYAQYEEAMYRAFLDHPRDEELVVCVAGAGRGPLVARCFKALERAQRDATVIAVEKNPNAFVTLQERQANEWDNKVQLVFGDMRVVDVPEKADILVSELLGSFGDNELSPECLDGAARFLKPNGLSIPSSYTAHLAPLSSSKLYNEARSAKSEKGLETPYVVMFQAVNILSGTKANNDGRCGSQIQECWEFVHPRKDLAVDSRGLPITNSHNARSARLRFYIPHAGILHGLAGYFEAVLYGNVGLSIHPHRKDQVSKDMLSWFPLFFPFREPLYLPSNSELQVSIWRLTNARQVWYEWHAESFITVPKSANSNEELLLAHPSSGSLPSASSSFSSFGAPSPLMDYKEPIFLDTRRLTVTEPSRPVSADDEVVKIGHTSLHNAGGRSSWIGL</sequence>
<dbReference type="FunCoup" id="A0A409WDB5">
    <property type="interactions" value="705"/>
</dbReference>
<evidence type="ECO:0000256" key="3">
    <source>
        <dbReference type="ARBA" id="ARBA00022691"/>
    </source>
</evidence>
<dbReference type="InParanoid" id="A0A409WDB5"/>
<dbReference type="STRING" id="231916.A0A409WDB5"/>
<evidence type="ECO:0000313" key="11">
    <source>
        <dbReference type="EMBL" id="PPQ76476.1"/>
    </source>
</evidence>
<gene>
    <name evidence="11" type="ORF">CVT26_012551</name>
</gene>
<dbReference type="GO" id="GO:0032259">
    <property type="term" value="P:methylation"/>
    <property type="evidence" value="ECO:0007669"/>
    <property type="project" value="UniProtKB-KW"/>
</dbReference>
<dbReference type="PANTHER" id="PTHR10738:SF0">
    <property type="entry name" value="PROTEIN ARGININE N-METHYLTRANSFERASE 5"/>
    <property type="match status" value="1"/>
</dbReference>
<feature type="binding site" evidence="6">
    <location>
        <position position="448"/>
    </location>
    <ligand>
        <name>S-adenosyl-L-methionine</name>
        <dbReference type="ChEBI" id="CHEBI:59789"/>
    </ligand>
</feature>
<organism evidence="11 12">
    <name type="scientific">Gymnopilus dilepis</name>
    <dbReference type="NCBI Taxonomy" id="231916"/>
    <lineage>
        <taxon>Eukaryota</taxon>
        <taxon>Fungi</taxon>
        <taxon>Dikarya</taxon>
        <taxon>Basidiomycota</taxon>
        <taxon>Agaricomycotina</taxon>
        <taxon>Agaricomycetes</taxon>
        <taxon>Agaricomycetidae</taxon>
        <taxon>Agaricales</taxon>
        <taxon>Agaricineae</taxon>
        <taxon>Hymenogastraceae</taxon>
        <taxon>Gymnopilus</taxon>
    </lineage>
</organism>
<evidence type="ECO:0000256" key="1">
    <source>
        <dbReference type="ARBA" id="ARBA00022603"/>
    </source>
</evidence>
<evidence type="ECO:0000256" key="5">
    <source>
        <dbReference type="PIRSR" id="PIRSR015894-1"/>
    </source>
</evidence>
<feature type="domain" description="PRMT5 TIM barrel" evidence="9">
    <location>
        <begin position="47"/>
        <end position="344"/>
    </location>
</feature>
<feature type="active site" description="Proton donor/acceptor" evidence="5">
    <location>
        <position position="491"/>
    </location>
</feature>
<dbReference type="InterPro" id="IPR035247">
    <property type="entry name" value="PRMT5_TIM"/>
</dbReference>
<dbReference type="PIRSF" id="PIRSF015894">
    <property type="entry name" value="Skb1_MeTrfase"/>
    <property type="match status" value="1"/>
</dbReference>
<feature type="site" description="Critical for specifying symmetric addition of methyl groups" evidence="7">
    <location>
        <position position="388"/>
    </location>
</feature>
<dbReference type="Pfam" id="PF05185">
    <property type="entry name" value="PRMT5"/>
    <property type="match status" value="1"/>
</dbReference>
<evidence type="ECO:0000259" key="8">
    <source>
        <dbReference type="Pfam" id="PF05185"/>
    </source>
</evidence>